<dbReference type="EMBL" id="MF893254">
    <property type="protein sequence ID" value="AWA82262.1"/>
    <property type="molecule type" value="Genomic_RNA"/>
</dbReference>
<dbReference type="PROSITE" id="PS51218">
    <property type="entry name" value="SF3_HELICASE_2"/>
    <property type="match status" value="1"/>
</dbReference>
<evidence type="ECO:0000259" key="9">
    <source>
        <dbReference type="PROSITE" id="PS50507"/>
    </source>
</evidence>
<keyword evidence="5" id="KW-0378">Hydrolase</keyword>
<dbReference type="GO" id="GO:0006351">
    <property type="term" value="P:DNA-templated transcription"/>
    <property type="evidence" value="ECO:0007669"/>
    <property type="project" value="InterPro"/>
</dbReference>
<feature type="domain" description="SF3 helicase" evidence="10">
    <location>
        <begin position="339"/>
        <end position="510"/>
    </location>
</feature>
<evidence type="ECO:0000256" key="1">
    <source>
        <dbReference type="ARBA" id="ARBA00022484"/>
    </source>
</evidence>
<proteinExistence type="predicted"/>
<dbReference type="GO" id="GO:0003968">
    <property type="term" value="F:RNA-directed RNA polymerase activity"/>
    <property type="evidence" value="ECO:0007669"/>
    <property type="project" value="UniProtKB-KW"/>
</dbReference>
<dbReference type="GO" id="GO:0003724">
    <property type="term" value="F:RNA helicase activity"/>
    <property type="evidence" value="ECO:0007669"/>
    <property type="project" value="InterPro"/>
</dbReference>
<accession>A0A2S0S4N9</accession>
<dbReference type="GO" id="GO:0003723">
    <property type="term" value="F:RNA binding"/>
    <property type="evidence" value="ECO:0007669"/>
    <property type="project" value="InterPro"/>
</dbReference>
<dbReference type="Gene3D" id="3.30.70.270">
    <property type="match status" value="1"/>
</dbReference>
<dbReference type="InterPro" id="IPR007094">
    <property type="entry name" value="RNA-dir_pol_PSvirus"/>
</dbReference>
<evidence type="ECO:0000256" key="6">
    <source>
        <dbReference type="ARBA" id="ARBA00022840"/>
    </source>
</evidence>
<dbReference type="SUPFAM" id="SSF56672">
    <property type="entry name" value="DNA/RNA polymerases"/>
    <property type="match status" value="1"/>
</dbReference>
<dbReference type="GO" id="GO:0039694">
    <property type="term" value="P:viral RNA genome replication"/>
    <property type="evidence" value="ECO:0007669"/>
    <property type="project" value="InterPro"/>
</dbReference>
<keyword evidence="3" id="KW-0548">Nucleotidyltransferase</keyword>
<evidence type="ECO:0000256" key="8">
    <source>
        <dbReference type="SAM" id="Phobius"/>
    </source>
</evidence>
<dbReference type="InterPro" id="IPR043502">
    <property type="entry name" value="DNA/RNA_pol_sf"/>
</dbReference>
<dbReference type="InterPro" id="IPR014759">
    <property type="entry name" value="Helicase_SF3_ssRNA_vir"/>
</dbReference>
<evidence type="ECO:0000256" key="4">
    <source>
        <dbReference type="ARBA" id="ARBA00022741"/>
    </source>
</evidence>
<evidence type="ECO:0000256" key="2">
    <source>
        <dbReference type="ARBA" id="ARBA00022679"/>
    </source>
</evidence>
<keyword evidence="4" id="KW-0547">Nucleotide-binding</keyword>
<reference evidence="11" key="1">
    <citation type="journal article" date="2018" name="Virus Evol.">
        <title>The virome of Drosophila suzukii, an invasive pest of soft fruit.</title>
        <authorList>
            <person name="Medd N.C."/>
            <person name="Fellous S."/>
            <person name="Waldron F.M."/>
            <person name="Xuereb A."/>
            <person name="Nakai M."/>
            <person name="Cross J.V."/>
            <person name="Obbard D.J."/>
        </authorList>
    </citation>
    <scope>NUCLEOTIDE SEQUENCE</scope>
    <source>
        <strain evidence="11">Jap1</strain>
    </source>
</reference>
<protein>
    <submittedName>
        <fullName evidence="11">Putative RNA-dependent RNA polymerase</fullName>
    </submittedName>
</protein>
<keyword evidence="8" id="KW-0812">Transmembrane</keyword>
<dbReference type="GO" id="GO:0016787">
    <property type="term" value="F:hydrolase activity"/>
    <property type="evidence" value="ECO:0007669"/>
    <property type="project" value="UniProtKB-KW"/>
</dbReference>
<feature type="transmembrane region" description="Helical" evidence="8">
    <location>
        <begin position="78"/>
        <end position="99"/>
    </location>
</feature>
<evidence type="ECO:0000313" key="11">
    <source>
        <dbReference type="EMBL" id="AWA82262.1"/>
    </source>
</evidence>
<dbReference type="InterPro" id="IPR000605">
    <property type="entry name" value="Helicase_SF3_ssDNA/RNA_vir"/>
</dbReference>
<evidence type="ECO:0000259" key="10">
    <source>
        <dbReference type="PROSITE" id="PS51218"/>
    </source>
</evidence>
<organism evidence="11">
    <name type="scientific">Nora virus</name>
    <dbReference type="NCBI Taxonomy" id="3071212"/>
    <lineage>
        <taxon>Viruses</taxon>
        <taxon>Riboviria</taxon>
        <taxon>Orthornavirae</taxon>
        <taxon>Pisuviricota</taxon>
        <taxon>Pisoniviricetes</taxon>
        <taxon>Picornavirales</taxon>
        <taxon>Noraviridae</taxon>
        <taxon>Orthonoravirus</taxon>
        <taxon>Orthonoravirus melanogastri</taxon>
    </lineage>
</organism>
<organismHost>
    <name type="scientific">Drosophila melanogaster</name>
    <name type="common">Fruit fly</name>
    <dbReference type="NCBI Taxonomy" id="7227"/>
</organismHost>
<evidence type="ECO:0000256" key="5">
    <source>
        <dbReference type="ARBA" id="ARBA00022801"/>
    </source>
</evidence>
<feature type="transmembrane region" description="Helical" evidence="8">
    <location>
        <begin position="37"/>
        <end position="57"/>
    </location>
</feature>
<dbReference type="CDD" id="cd23200">
    <property type="entry name" value="Nora-virus_RdRp"/>
    <property type="match status" value="1"/>
</dbReference>
<keyword evidence="1 11" id="KW-0696">RNA-directed RNA polymerase</keyword>
<dbReference type="Gene3D" id="1.20.960.20">
    <property type="match status" value="1"/>
</dbReference>
<keyword evidence="7" id="KW-0693">Viral RNA replication</keyword>
<evidence type="ECO:0000256" key="3">
    <source>
        <dbReference type="ARBA" id="ARBA00022695"/>
    </source>
</evidence>
<dbReference type="InterPro" id="IPR043128">
    <property type="entry name" value="Rev_trsase/Diguanyl_cyclase"/>
</dbReference>
<dbReference type="PROSITE" id="PS50507">
    <property type="entry name" value="RDRP_SSRNA_POS"/>
    <property type="match status" value="1"/>
</dbReference>
<sequence>MVQNLAETTMLIEAFINSLLQNLGIMMSFRDLVASPWILLVIAIPLCAFASSASMVREMLFRHKITENILKGTGVEELFNPFGIIIKYFLYFAILYAFIKYIRNNINIITEKVNFIRRIVSNPTGTTGRRGVLGRCVEQIIEYPTFFITMVYELQQIKNKKDLISKITMISSILKLPLGIWESTVGRMLDRPAIEGTEEMLEDVLPMVAMGLTITKTQIGDVPVENFLVNLDRNQKACENIIKRMQPILVKLGIVKDSSYDTILEIAEQVNKLSDDEVWMKTVLKTNPNEFLRTEGSVRVAEIRSKVAILRNKLNTLQSKELRSDKVVTECQKHIASLEILLIEAKVLESANQTRVKPVGVAIQGEKQIGKTNLVQILSRKVCEYVQERDEVAFRDADKWTTWSRQCRDEFDTGYTGQEITYVDDAFQQKDNKDHLMWFTFISNTAVGTNQADLKQKGLPYRSKLVFTTCNKLPDKSVTIEDIEALHARFPHTIKMVRNQHRMPSRGAIDESYSWVDFYYGPMSRAVAATGSNTTSTLKKKTLEEIVELIGNDLIVQNKFYNSIIATSGVHGQEESLEACYIACDPLEEYEPQTDPLLHKFQGVIDNTITSDFQNENGVATEEVVSFIRSNLLSFRAWNLINSMRKNHLRTYGDWLEQHLKKCIDGALKENSLLTEGKIKLTELKGLQLASARSLLAENKLIELEEVPIASAREYNTVFEQLRDFIEYELDILDSDIVDVALTKMLLAQIAPYVVTQKLSKWTDVGDWIFALKNKVTGKMFLEHVDQYPLTIGQFLSDLSQWSVEAPELFAQVYKQKVLFFETNSVHYFWSPLLKRGTRIVKCDAKLDELVRKITNQVSWCTYGRRLILLGDEHRPQYARIQIELGREEKMLQNGFPILQETHSCLIRLVEDSTYRENTLFGLTKSEMLWNAIRIKPRPEDLQYKTIRKTLSTVKPQRNLISSEVREKILQDVNQRYSVFRNYYTNLTRNSMHQVISLLSKIGVPVNTYWSVMLMDNAPVITTGTVGIVISLLIAVITKSLQYAIAGEEQSKGEKRAKQKKLATTKIQRLRAHPGREEAEGDMLGSELKMNPELNTDMMIEMCDFIETNTNVGVVGVNFMQDPKMKLAKYAAFEETYDFTFESPQEPEWKRVTTYREGNHRIIEFNVRGTGTMDIVIDEIEHISKVAKYYPYGEWNFEIWLKRSDDTIQYQMVLCLLNAQTQAGLVQFNRADTKNIKDVEIQLNRGTPCDLKAVVLGQVEASTQAHDTMDAVINKNFVKVNCVAMEEVNELTSKGTQVYAIASEKVLILPAHAVRQNKWIRFSRPNANHHYGIAKVNERKVFFERDIAVANILTRAEAEQIMSEVLGRVELTTISRENFVFPSISKYLMTAEQSEVEWLDCVTLHYFAKNRTMALGRTKSFEVNNFECGNEYRSKKLVACAQGLQSQVDLSQRGDCGSPIILSTGKRVGKLLGFHSYYSKQQQTWFGSVLMLDDLGVINGQEEHFKDPWEALITKGVPTDLPNGPEVEYVGNFVRPSLPVTSNSLAHWHKSPFAEQFEEQLAPGRLDPYDPYIEGDLPLNRAGRKSLILGPNSEMAKTLPELDQPLLDWCVQQMVEEQVAIFKNNELLEKVHDDVEEAIDYALNGNPDNDYVRGMEVNKAAGLPWSFTAPKKSDYIEVDELTGKRSFRKDENGQALKTRVIQKLQQAKLGNRILSFSSSKLKDQPIKIAQAKSGRTRVFHCIPVDLIIFTGALYGPYKEAFTKAGLKCYHAVGIDPKSVGWHELAAYMTKHPNYFDADYKNYDKYLHRQVFKAVRQIQRSVIQKVKPDKWDAARACEEFDAIDTYVVDFQTVYKTNRGNKSGSYTTTIDNCLANDLYGLYAWVKTTGLRSLWDYRQNVSSVAFGDDIIKSVSDAYKDKYNYITYRDVLNATGHIMTPGSKDGEEKPFTSFTNLQFLKRGFVSKDGMTLAPLLQRSIEGPFVWTDIREDQTTVWVNLIQEQMIEASLWGEEYYTELCNKLKCGTNRVLNEAVAVLLNTSWEVTFQKFCDRYYGLKGGNL</sequence>
<keyword evidence="8" id="KW-1133">Transmembrane helix</keyword>
<name>A0A2S0S4N9_NORAV</name>
<evidence type="ECO:0000256" key="7">
    <source>
        <dbReference type="ARBA" id="ARBA00022953"/>
    </source>
</evidence>
<keyword evidence="8" id="KW-0472">Membrane</keyword>
<dbReference type="InterPro" id="IPR001205">
    <property type="entry name" value="RNA-dir_pol_C"/>
</dbReference>
<dbReference type="Pfam" id="PF00910">
    <property type="entry name" value="RNA_helicase"/>
    <property type="match status" value="1"/>
</dbReference>
<dbReference type="Pfam" id="PF00680">
    <property type="entry name" value="RdRP_1"/>
    <property type="match status" value="1"/>
</dbReference>
<feature type="domain" description="RdRp catalytic" evidence="9">
    <location>
        <begin position="1792"/>
        <end position="1919"/>
    </location>
</feature>
<keyword evidence="2" id="KW-0808">Transferase</keyword>
<dbReference type="GO" id="GO:0005524">
    <property type="term" value="F:ATP binding"/>
    <property type="evidence" value="ECO:0007669"/>
    <property type="project" value="UniProtKB-KW"/>
</dbReference>
<keyword evidence="6" id="KW-0067">ATP-binding</keyword>